<dbReference type="InterPro" id="IPR039670">
    <property type="entry name" value="NPC2-like"/>
</dbReference>
<dbReference type="Proteomes" id="UP000770661">
    <property type="component" value="Unassembled WGS sequence"/>
</dbReference>
<dbReference type="PANTHER" id="PTHR11306">
    <property type="entry name" value="NIEMANN PICK TYPE C2 PROTEIN NPC2-RELATED"/>
    <property type="match status" value="1"/>
</dbReference>
<keyword evidence="5" id="KW-0813">Transport</keyword>
<dbReference type="Pfam" id="PF02221">
    <property type="entry name" value="E1_DerP2_DerF2"/>
    <property type="match status" value="1"/>
</dbReference>
<organism evidence="11 12">
    <name type="scientific">Chionoecetes opilio</name>
    <name type="common">Atlantic snow crab</name>
    <name type="synonym">Cancer opilio</name>
    <dbReference type="NCBI Taxonomy" id="41210"/>
    <lineage>
        <taxon>Eukaryota</taxon>
        <taxon>Metazoa</taxon>
        <taxon>Ecdysozoa</taxon>
        <taxon>Arthropoda</taxon>
        <taxon>Crustacea</taxon>
        <taxon>Multicrustacea</taxon>
        <taxon>Malacostraca</taxon>
        <taxon>Eumalacostraca</taxon>
        <taxon>Eucarida</taxon>
        <taxon>Decapoda</taxon>
        <taxon>Pleocyemata</taxon>
        <taxon>Brachyura</taxon>
        <taxon>Eubrachyura</taxon>
        <taxon>Majoidea</taxon>
        <taxon>Majidae</taxon>
        <taxon>Chionoecetes</taxon>
    </lineage>
</organism>
<evidence type="ECO:0000313" key="12">
    <source>
        <dbReference type="Proteomes" id="UP000770661"/>
    </source>
</evidence>
<comment type="function">
    <text evidence="1">Catalyzes the intermembrane transfer of phosphatidylglycerol and phosphatidylinositol.</text>
</comment>
<keyword evidence="7 9" id="KW-0732">Signal</keyword>
<dbReference type="FunFam" id="2.60.40.770:FF:000001">
    <property type="entry name" value="NPC intracellular cholesterol transporter 2"/>
    <property type="match status" value="1"/>
</dbReference>
<comment type="caution">
    <text evidence="11">The sequence shown here is derived from an EMBL/GenBank/DDBJ whole genome shotgun (WGS) entry which is preliminary data.</text>
</comment>
<dbReference type="OrthoDB" id="6332846at2759"/>
<dbReference type="InterPro" id="IPR003172">
    <property type="entry name" value="ML_dom"/>
</dbReference>
<protein>
    <submittedName>
        <fullName evidence="11">NPC intracellular cholesterol transporter 2</fullName>
    </submittedName>
</protein>
<evidence type="ECO:0000256" key="4">
    <source>
        <dbReference type="ARBA" id="ARBA00011245"/>
    </source>
</evidence>
<dbReference type="GO" id="GO:0015918">
    <property type="term" value="P:sterol transport"/>
    <property type="evidence" value="ECO:0007669"/>
    <property type="project" value="InterPro"/>
</dbReference>
<keyword evidence="8" id="KW-0445">Lipid transport</keyword>
<keyword evidence="6" id="KW-0964">Secreted</keyword>
<evidence type="ECO:0000313" key="11">
    <source>
        <dbReference type="EMBL" id="KAG0727135.1"/>
    </source>
</evidence>
<dbReference type="Gene3D" id="2.60.40.770">
    <property type="match status" value="1"/>
</dbReference>
<evidence type="ECO:0000256" key="8">
    <source>
        <dbReference type="ARBA" id="ARBA00023055"/>
    </source>
</evidence>
<evidence type="ECO:0000256" key="3">
    <source>
        <dbReference type="ARBA" id="ARBA00006370"/>
    </source>
</evidence>
<feature type="signal peptide" evidence="9">
    <location>
        <begin position="1"/>
        <end position="27"/>
    </location>
</feature>
<proteinExistence type="inferred from homology"/>
<dbReference type="EMBL" id="JACEEZ010003674">
    <property type="protein sequence ID" value="KAG0727135.1"/>
    <property type="molecule type" value="Genomic_DNA"/>
</dbReference>
<dbReference type="AlphaFoldDB" id="A0A8J4YFG5"/>
<keyword evidence="12" id="KW-1185">Reference proteome</keyword>
<comment type="similarity">
    <text evidence="3">Belongs to the NPC2 family.</text>
</comment>
<comment type="subunit">
    <text evidence="4">Monomer.</text>
</comment>
<accession>A0A8J4YFG5</accession>
<comment type="subcellular location">
    <subcellularLocation>
        <location evidence="2">Secreted</location>
    </subcellularLocation>
</comment>
<evidence type="ECO:0000256" key="9">
    <source>
        <dbReference type="SAM" id="SignalP"/>
    </source>
</evidence>
<dbReference type="SUPFAM" id="SSF81296">
    <property type="entry name" value="E set domains"/>
    <property type="match status" value="1"/>
</dbReference>
<dbReference type="GO" id="GO:0032934">
    <property type="term" value="F:sterol binding"/>
    <property type="evidence" value="ECO:0007669"/>
    <property type="project" value="InterPro"/>
</dbReference>
<evidence type="ECO:0000256" key="5">
    <source>
        <dbReference type="ARBA" id="ARBA00022448"/>
    </source>
</evidence>
<gene>
    <name evidence="11" type="primary">npc2_0</name>
    <name evidence="11" type="ORF">GWK47_035267</name>
</gene>
<dbReference type="InterPro" id="IPR014756">
    <property type="entry name" value="Ig_E-set"/>
</dbReference>
<dbReference type="GO" id="GO:0005576">
    <property type="term" value="C:extracellular region"/>
    <property type="evidence" value="ECO:0007669"/>
    <property type="project" value="UniProtKB-SubCell"/>
</dbReference>
<sequence length="159" mass="17685">MPPLASLLQPLQLLLLVCLVAVAPVQAVSVPFSSCNAGLPAPTTVSMDCASLLTDTCVLKKGHTYTLQAEFTPQSPSDDVESYVAWSLWVEMPLLDQDDDACESHLPCPLTPGNPVNFTYPLHIENFWMRRKYPLVWKLRDEDTDNTILCFKVKTFVTS</sequence>
<evidence type="ECO:0000256" key="1">
    <source>
        <dbReference type="ARBA" id="ARBA00002053"/>
    </source>
</evidence>
<dbReference type="PANTHER" id="PTHR11306:SF0">
    <property type="entry name" value="PHOSPHATIDYLGLYCEROL_PHOSPHATIDYLINOSITOL TRANSFER PROTEIN"/>
    <property type="match status" value="1"/>
</dbReference>
<feature type="domain" description="MD-2-related lipid-recognition" evidence="10">
    <location>
        <begin position="32"/>
        <end position="155"/>
    </location>
</feature>
<dbReference type="SMART" id="SM00737">
    <property type="entry name" value="ML"/>
    <property type="match status" value="1"/>
</dbReference>
<reference evidence="11" key="1">
    <citation type="submission" date="2020-07" db="EMBL/GenBank/DDBJ databases">
        <title>The High-quality genome of the commercially important snow crab, Chionoecetes opilio.</title>
        <authorList>
            <person name="Jeong J.-H."/>
            <person name="Ryu S."/>
        </authorList>
    </citation>
    <scope>NUCLEOTIDE SEQUENCE</scope>
    <source>
        <strain evidence="11">MADBK_172401_WGS</strain>
        <tissue evidence="11">Digestive gland</tissue>
    </source>
</reference>
<evidence type="ECO:0000256" key="2">
    <source>
        <dbReference type="ARBA" id="ARBA00004613"/>
    </source>
</evidence>
<evidence type="ECO:0000259" key="10">
    <source>
        <dbReference type="SMART" id="SM00737"/>
    </source>
</evidence>
<feature type="chain" id="PRO_5035240908" evidence="9">
    <location>
        <begin position="28"/>
        <end position="159"/>
    </location>
</feature>
<evidence type="ECO:0000256" key="6">
    <source>
        <dbReference type="ARBA" id="ARBA00022525"/>
    </source>
</evidence>
<evidence type="ECO:0000256" key="7">
    <source>
        <dbReference type="ARBA" id="ARBA00022729"/>
    </source>
</evidence>
<name>A0A8J4YFG5_CHIOP</name>